<reference evidence="10" key="1">
    <citation type="submission" date="2010-11" db="EMBL/GenBank/DDBJ databases">
        <title>The complete genome of Mahella australiensis DSM 15567.</title>
        <authorList>
            <consortium name="US DOE Joint Genome Institute (JGI-PGF)"/>
            <person name="Lucas S."/>
            <person name="Copeland A."/>
            <person name="Lapidus A."/>
            <person name="Bruce D."/>
            <person name="Goodwin L."/>
            <person name="Pitluck S."/>
            <person name="Kyrpides N."/>
            <person name="Mavromatis K."/>
            <person name="Pagani I."/>
            <person name="Ivanova N."/>
            <person name="Teshima H."/>
            <person name="Brettin T."/>
            <person name="Detter J.C."/>
            <person name="Han C."/>
            <person name="Tapia R."/>
            <person name="Land M."/>
            <person name="Hauser L."/>
            <person name="Markowitz V."/>
            <person name="Cheng J.-F."/>
            <person name="Hugenholtz P."/>
            <person name="Woyke T."/>
            <person name="Wu D."/>
            <person name="Spring S."/>
            <person name="Pukall R."/>
            <person name="Steenblock K."/>
            <person name="Schneider S."/>
            <person name="Klenk H.-P."/>
            <person name="Eisen J.A."/>
        </authorList>
    </citation>
    <scope>NUCLEOTIDE SEQUENCE [LARGE SCALE GENOMIC DNA]</scope>
    <source>
        <strain evidence="10">DSM 15567 / CIP 107919 / 50-1 BON</strain>
    </source>
</reference>
<evidence type="ECO:0000256" key="5">
    <source>
        <dbReference type="ARBA" id="ARBA00022989"/>
    </source>
</evidence>
<dbReference type="PANTHER" id="PTHR43744:SF9">
    <property type="entry name" value="POLYGALACTURONAN_RHAMNOGALACTURONAN TRANSPORT SYSTEM PERMEASE PROTEIN YTCP"/>
    <property type="match status" value="1"/>
</dbReference>
<feature type="domain" description="ABC transmembrane type-1" evidence="8">
    <location>
        <begin position="73"/>
        <end position="282"/>
    </location>
</feature>
<organism evidence="9 10">
    <name type="scientific">Mahella australiensis (strain DSM 15567 / CIP 107919 / 50-1 BON)</name>
    <dbReference type="NCBI Taxonomy" id="697281"/>
    <lineage>
        <taxon>Bacteria</taxon>
        <taxon>Bacillati</taxon>
        <taxon>Bacillota</taxon>
        <taxon>Clostridia</taxon>
        <taxon>Thermoanaerobacterales</taxon>
        <taxon>Thermoanaerobacterales Family IV. Incertae Sedis</taxon>
        <taxon>Mahella</taxon>
    </lineage>
</organism>
<keyword evidence="5 7" id="KW-1133">Transmembrane helix</keyword>
<dbReference type="Proteomes" id="UP000008457">
    <property type="component" value="Chromosome"/>
</dbReference>
<dbReference type="KEGG" id="mas:Mahau_0125"/>
<keyword evidence="10" id="KW-1185">Reference proteome</keyword>
<feature type="transmembrane region" description="Helical" evidence="7">
    <location>
        <begin position="181"/>
        <end position="206"/>
    </location>
</feature>
<dbReference type="STRING" id="697281.Mahau_0125"/>
<feature type="transmembrane region" description="Helical" evidence="7">
    <location>
        <begin position="263"/>
        <end position="282"/>
    </location>
</feature>
<evidence type="ECO:0000259" key="8">
    <source>
        <dbReference type="PROSITE" id="PS50928"/>
    </source>
</evidence>
<evidence type="ECO:0000256" key="4">
    <source>
        <dbReference type="ARBA" id="ARBA00022692"/>
    </source>
</evidence>
<evidence type="ECO:0000256" key="2">
    <source>
        <dbReference type="ARBA" id="ARBA00022448"/>
    </source>
</evidence>
<keyword evidence="3" id="KW-1003">Cell membrane</keyword>
<name>F3ZVX4_MAHA5</name>
<gene>
    <name evidence="9" type="ordered locus">Mahau_0125</name>
</gene>
<dbReference type="EMBL" id="CP002360">
    <property type="protein sequence ID" value="AEE95348.1"/>
    <property type="molecule type" value="Genomic_DNA"/>
</dbReference>
<evidence type="ECO:0000256" key="7">
    <source>
        <dbReference type="SAM" id="Phobius"/>
    </source>
</evidence>
<feature type="transmembrane region" description="Helical" evidence="7">
    <location>
        <begin position="12"/>
        <end position="30"/>
    </location>
</feature>
<dbReference type="RefSeq" id="WP_013779782.1">
    <property type="nucleotide sequence ID" value="NC_015520.1"/>
</dbReference>
<evidence type="ECO:0000313" key="10">
    <source>
        <dbReference type="Proteomes" id="UP000008457"/>
    </source>
</evidence>
<sequence>MKRSAGDLIFDVINYSLMVILAVVTLYPFLHVLAVSLNDSIDTIRGGITIFPREFTLANYKEILSSPNIAWATFISIARTAIGTITGIIATSMVAYVISRQDFFARRFVSGLFVITMYISGGMIPSYMLMRSLHLINTFWVYIFPGLISAFNVVVLRSYMDGLPVDLQESAKLDGANDFIIYARIIMPLCTPVIATLCLFIAVGHWNSWFDTYLYNPFNEKLTTLQFELQKMLTNAQAQMTSSQDIYGFAHSEQAKRISPDSLRMAMTIVATLPILVVYPFVQKYFMQGLILGAVKS</sequence>
<dbReference type="InterPro" id="IPR035906">
    <property type="entry name" value="MetI-like_sf"/>
</dbReference>
<dbReference type="AlphaFoldDB" id="F3ZVX4"/>
<dbReference type="CDD" id="cd06261">
    <property type="entry name" value="TM_PBP2"/>
    <property type="match status" value="1"/>
</dbReference>
<keyword evidence="2" id="KW-0813">Transport</keyword>
<feature type="transmembrane region" description="Helical" evidence="7">
    <location>
        <begin position="108"/>
        <end position="127"/>
    </location>
</feature>
<dbReference type="InterPro" id="IPR000515">
    <property type="entry name" value="MetI-like"/>
</dbReference>
<dbReference type="SUPFAM" id="SSF161098">
    <property type="entry name" value="MetI-like"/>
    <property type="match status" value="1"/>
</dbReference>
<dbReference type="PANTHER" id="PTHR43744">
    <property type="entry name" value="ABC TRANSPORTER PERMEASE PROTEIN MG189-RELATED-RELATED"/>
    <property type="match status" value="1"/>
</dbReference>
<evidence type="ECO:0000313" key="9">
    <source>
        <dbReference type="EMBL" id="AEE95348.1"/>
    </source>
</evidence>
<keyword evidence="4 7" id="KW-0812">Transmembrane</keyword>
<comment type="subcellular location">
    <subcellularLocation>
        <location evidence="1">Cell membrane</location>
        <topology evidence="1">Multi-pass membrane protein</topology>
    </subcellularLocation>
</comment>
<evidence type="ECO:0000256" key="6">
    <source>
        <dbReference type="ARBA" id="ARBA00023136"/>
    </source>
</evidence>
<dbReference type="HOGENOM" id="CLU_016047_1_0_9"/>
<dbReference type="GO" id="GO:0055085">
    <property type="term" value="P:transmembrane transport"/>
    <property type="evidence" value="ECO:0007669"/>
    <property type="project" value="InterPro"/>
</dbReference>
<protein>
    <submittedName>
        <fullName evidence="9">Carbohydrate ABC transporter membrane protein 2, CUT1 family</fullName>
    </submittedName>
</protein>
<proteinExistence type="predicted"/>
<dbReference type="eggNOG" id="COG0395">
    <property type="taxonomic scope" value="Bacteria"/>
</dbReference>
<dbReference type="Gene3D" id="1.10.3720.10">
    <property type="entry name" value="MetI-like"/>
    <property type="match status" value="1"/>
</dbReference>
<feature type="transmembrane region" description="Helical" evidence="7">
    <location>
        <begin position="139"/>
        <end position="160"/>
    </location>
</feature>
<evidence type="ECO:0000256" key="1">
    <source>
        <dbReference type="ARBA" id="ARBA00004651"/>
    </source>
</evidence>
<dbReference type="PROSITE" id="PS50928">
    <property type="entry name" value="ABC_TM1"/>
    <property type="match status" value="1"/>
</dbReference>
<accession>F3ZVX4</accession>
<evidence type="ECO:0000256" key="3">
    <source>
        <dbReference type="ARBA" id="ARBA00022475"/>
    </source>
</evidence>
<dbReference type="GO" id="GO:0005886">
    <property type="term" value="C:plasma membrane"/>
    <property type="evidence" value="ECO:0007669"/>
    <property type="project" value="UniProtKB-SubCell"/>
</dbReference>
<keyword evidence="6 7" id="KW-0472">Membrane</keyword>
<feature type="transmembrane region" description="Helical" evidence="7">
    <location>
        <begin position="69"/>
        <end position="96"/>
    </location>
</feature>
<reference evidence="9 10" key="2">
    <citation type="journal article" date="2011" name="Stand. Genomic Sci.">
        <title>Complete genome sequence of Mahella australiensis type strain (50-1 BON).</title>
        <authorList>
            <person name="Sikorski J."/>
            <person name="Teshima H."/>
            <person name="Nolan M."/>
            <person name="Lucas S."/>
            <person name="Hammon N."/>
            <person name="Deshpande S."/>
            <person name="Cheng J.F."/>
            <person name="Pitluck S."/>
            <person name="Liolios K."/>
            <person name="Pagani I."/>
            <person name="Ivanova N."/>
            <person name="Huntemann M."/>
            <person name="Mavromatis K."/>
            <person name="Ovchinikova G."/>
            <person name="Pati A."/>
            <person name="Tapia R."/>
            <person name="Han C."/>
            <person name="Goodwin L."/>
            <person name="Chen A."/>
            <person name="Palaniappan K."/>
            <person name="Land M."/>
            <person name="Hauser L."/>
            <person name="Ngatchou-Djao O.D."/>
            <person name="Rohde M."/>
            <person name="Pukall R."/>
            <person name="Spring S."/>
            <person name="Abt B."/>
            <person name="Goker M."/>
            <person name="Detter J.C."/>
            <person name="Woyke T."/>
            <person name="Bristow J."/>
            <person name="Markowitz V."/>
            <person name="Hugenholtz P."/>
            <person name="Eisen J.A."/>
            <person name="Kyrpides N.C."/>
            <person name="Klenk H.P."/>
            <person name="Lapidus A."/>
        </authorList>
    </citation>
    <scope>NUCLEOTIDE SEQUENCE [LARGE SCALE GENOMIC DNA]</scope>
    <source>
        <strain evidence="10">DSM 15567 / CIP 107919 / 50-1 BON</strain>
    </source>
</reference>